<keyword evidence="1" id="KW-0812">Transmembrane</keyword>
<accession>A0A182M0C6</accession>
<feature type="transmembrane region" description="Helical" evidence="1">
    <location>
        <begin position="327"/>
        <end position="346"/>
    </location>
</feature>
<dbReference type="PANTHER" id="PTHR12459">
    <property type="entry name" value="TRANSMEMBRANE PROTEIN 135-RELATED"/>
    <property type="match status" value="1"/>
</dbReference>
<evidence type="ECO:0000256" key="1">
    <source>
        <dbReference type="SAM" id="Phobius"/>
    </source>
</evidence>
<reference evidence="3" key="1">
    <citation type="submission" date="2013-09" db="EMBL/GenBank/DDBJ databases">
        <title>The Genome Sequence of Anopheles culicifacies species A.</title>
        <authorList>
            <consortium name="The Broad Institute Genomics Platform"/>
            <person name="Neafsey D.E."/>
            <person name="Besansky N."/>
            <person name="Howell P."/>
            <person name="Walton C."/>
            <person name="Young S.K."/>
            <person name="Zeng Q."/>
            <person name="Gargeya S."/>
            <person name="Fitzgerald M."/>
            <person name="Haas B."/>
            <person name="Abouelleil A."/>
            <person name="Allen A.W."/>
            <person name="Alvarado L."/>
            <person name="Arachchi H.M."/>
            <person name="Berlin A.M."/>
            <person name="Chapman S.B."/>
            <person name="Gainer-Dewar J."/>
            <person name="Goldberg J."/>
            <person name="Griggs A."/>
            <person name="Gujja S."/>
            <person name="Hansen M."/>
            <person name="Howarth C."/>
            <person name="Imamovic A."/>
            <person name="Ireland A."/>
            <person name="Larimer J."/>
            <person name="McCowan C."/>
            <person name="Murphy C."/>
            <person name="Pearson M."/>
            <person name="Poon T.W."/>
            <person name="Priest M."/>
            <person name="Roberts A."/>
            <person name="Saif S."/>
            <person name="Shea T."/>
            <person name="Sisk P."/>
            <person name="Sykes S."/>
            <person name="Wortman J."/>
            <person name="Nusbaum C."/>
            <person name="Birren B."/>
        </authorList>
    </citation>
    <scope>NUCLEOTIDE SEQUENCE [LARGE SCALE GENOMIC DNA]</scope>
    <source>
        <strain evidence="3">A-37</strain>
    </source>
</reference>
<dbReference type="InterPro" id="IPR026749">
    <property type="entry name" value="Tmem135"/>
</dbReference>
<dbReference type="PANTHER" id="PTHR12459:SF15">
    <property type="entry name" value="TRANSMEMBRANE PROTEIN 135"/>
    <property type="match status" value="1"/>
</dbReference>
<feature type="transmembrane region" description="Helical" evidence="1">
    <location>
        <begin position="165"/>
        <end position="184"/>
    </location>
</feature>
<protein>
    <submittedName>
        <fullName evidence="2">Uncharacterized protein</fullName>
    </submittedName>
</protein>
<dbReference type="EnsemblMetazoa" id="ACUA006365-RA">
    <property type="protein sequence ID" value="ACUA006365-PA"/>
    <property type="gene ID" value="ACUA006365"/>
</dbReference>
<feature type="transmembrane region" description="Helical" evidence="1">
    <location>
        <begin position="409"/>
        <end position="429"/>
    </location>
</feature>
<keyword evidence="1" id="KW-0472">Membrane</keyword>
<feature type="transmembrane region" description="Helical" evidence="1">
    <location>
        <begin position="217"/>
        <end position="234"/>
    </location>
</feature>
<keyword evidence="1" id="KW-1133">Transmembrane helix</keyword>
<dbReference type="VEuPathDB" id="VectorBase:ACUA006365"/>
<evidence type="ECO:0000313" key="3">
    <source>
        <dbReference type="Proteomes" id="UP000075883"/>
    </source>
</evidence>
<feature type="transmembrane region" description="Helical" evidence="1">
    <location>
        <begin position="135"/>
        <end position="153"/>
    </location>
</feature>
<dbReference type="Proteomes" id="UP000075883">
    <property type="component" value="Unassembled WGS sequence"/>
</dbReference>
<dbReference type="EMBL" id="AXCM01007808">
    <property type="status" value="NOT_ANNOTATED_CDS"/>
    <property type="molecule type" value="Genomic_DNA"/>
</dbReference>
<dbReference type="AlphaFoldDB" id="A0A182M0C6"/>
<organism evidence="2 3">
    <name type="scientific">Anopheles culicifacies</name>
    <dbReference type="NCBI Taxonomy" id="139723"/>
    <lineage>
        <taxon>Eukaryota</taxon>
        <taxon>Metazoa</taxon>
        <taxon>Ecdysozoa</taxon>
        <taxon>Arthropoda</taxon>
        <taxon>Hexapoda</taxon>
        <taxon>Insecta</taxon>
        <taxon>Pterygota</taxon>
        <taxon>Neoptera</taxon>
        <taxon>Endopterygota</taxon>
        <taxon>Diptera</taxon>
        <taxon>Nematocera</taxon>
        <taxon>Culicoidea</taxon>
        <taxon>Culicidae</taxon>
        <taxon>Anophelinae</taxon>
        <taxon>Anopheles</taxon>
        <taxon>culicifacies species complex</taxon>
    </lineage>
</organism>
<feature type="transmembrane region" description="Helical" evidence="1">
    <location>
        <begin position="367"/>
        <end position="389"/>
    </location>
</feature>
<reference evidence="2" key="2">
    <citation type="submission" date="2020-05" db="UniProtKB">
        <authorList>
            <consortium name="EnsemblMetazoa"/>
        </authorList>
    </citation>
    <scope>IDENTIFICATION</scope>
    <source>
        <strain evidence="2">A-37</strain>
    </source>
</reference>
<proteinExistence type="predicted"/>
<name>A0A182M0C6_9DIPT</name>
<sequence length="448" mass="51184">MVGDYTRFARVPVIEGPGAGRWRTKIHNGVACASTQRDTTPSVCPLTASATGFQEQMSALSKYFEQAVGDASCRDILHPGTDCGQFAWSNFFGTARSNVHFFLPISLLRLLLLIYSRRTVSLDVLQQTCGEFGAMMLNALCVANCWTGTFCLIRRITGRIHNNYSVSLSSLIGACAMFLMPAYVQTTHTKAIVIANLECWIKSRESKLIEWMRESRAIGTVCFMLLSAGIALYARKTRHRTEFWFIQPLKRSFHQQTPEKVNGTNACEHVCYHQESTCARYVMSGMRTYFTFGAILELARRLIVTIGQLHQTPLERIRSLLNLRYRLILFLTLYNGTFRLVTCLLARRRRQVKEHDNTLAGFACGCWYYLYPSYNIFNLAVCALAQTHWNFLKEKYAKLPVVQQLDRVSFSSLVWIVSMCYVTYSRAYYPWAMSKFALKFIDICSNYA</sequence>
<feature type="transmembrane region" description="Helical" evidence="1">
    <location>
        <begin position="289"/>
        <end position="307"/>
    </location>
</feature>
<evidence type="ECO:0000313" key="2">
    <source>
        <dbReference type="EnsemblMetazoa" id="ACUA006365-PA"/>
    </source>
</evidence>
<feature type="transmembrane region" description="Helical" evidence="1">
    <location>
        <begin position="99"/>
        <end position="115"/>
    </location>
</feature>
<keyword evidence="3" id="KW-1185">Reference proteome</keyword>